<dbReference type="Gene3D" id="2.60.40.3650">
    <property type="match status" value="1"/>
</dbReference>
<organism evidence="5 6">
    <name type="scientific">Pedobacter yonginense</name>
    <dbReference type="NCBI Taxonomy" id="651869"/>
    <lineage>
        <taxon>Bacteria</taxon>
        <taxon>Pseudomonadati</taxon>
        <taxon>Bacteroidota</taxon>
        <taxon>Sphingobacteriia</taxon>
        <taxon>Sphingobacteriales</taxon>
        <taxon>Sphingobacteriaceae</taxon>
        <taxon>Pedobacter</taxon>
    </lineage>
</organism>
<feature type="chain" id="PRO_5016381689" evidence="1">
    <location>
        <begin position="20"/>
        <end position="611"/>
    </location>
</feature>
<dbReference type="EMBL" id="QGNZ01000002">
    <property type="protein sequence ID" value="PWS28014.1"/>
    <property type="molecule type" value="Genomic_DNA"/>
</dbReference>
<dbReference type="SUPFAM" id="SSF55486">
    <property type="entry name" value="Metalloproteases ('zincins'), catalytic domain"/>
    <property type="match status" value="1"/>
</dbReference>
<evidence type="ECO:0000259" key="3">
    <source>
        <dbReference type="Pfam" id="PF13180"/>
    </source>
</evidence>
<evidence type="ECO:0000313" key="6">
    <source>
        <dbReference type="Proteomes" id="UP000245379"/>
    </source>
</evidence>
<dbReference type="InterPro" id="IPR001478">
    <property type="entry name" value="PDZ"/>
</dbReference>
<dbReference type="InterPro" id="IPR027268">
    <property type="entry name" value="Peptidase_M4/M1_CTD_sf"/>
</dbReference>
<accession>A0A317EN27</accession>
<comment type="caution">
    <text evidence="5">The sequence shown here is derived from an EMBL/GenBank/DDBJ whole genome shotgun (WGS) entry which is preliminary data.</text>
</comment>
<dbReference type="RefSeq" id="WP_109925775.1">
    <property type="nucleotide sequence ID" value="NZ_QGNZ01000002.1"/>
</dbReference>
<reference evidence="5 6" key="1">
    <citation type="submission" date="2018-05" db="EMBL/GenBank/DDBJ databases">
        <title>Pedobacter paludis sp. nov., isolated from wetland soil.</title>
        <authorList>
            <person name="Zhang Y."/>
            <person name="Wang G."/>
        </authorList>
    </citation>
    <scope>NUCLEOTIDE SEQUENCE [LARGE SCALE GENOMIC DNA]</scope>
    <source>
        <strain evidence="5 6">KCTC22721</strain>
    </source>
</reference>
<dbReference type="AlphaFoldDB" id="A0A317EN27"/>
<dbReference type="InterPro" id="IPR024191">
    <property type="entry name" value="Peptidase_M61"/>
</dbReference>
<evidence type="ECO:0000259" key="2">
    <source>
        <dbReference type="Pfam" id="PF05299"/>
    </source>
</evidence>
<dbReference type="Gene3D" id="1.10.390.10">
    <property type="entry name" value="Neutral Protease Domain 2"/>
    <property type="match status" value="1"/>
</dbReference>
<evidence type="ECO:0000259" key="4">
    <source>
        <dbReference type="Pfam" id="PF17899"/>
    </source>
</evidence>
<dbReference type="PIRSF" id="PIRSF016493">
    <property type="entry name" value="Glycyl_aminpptds"/>
    <property type="match status" value="1"/>
</dbReference>
<dbReference type="Pfam" id="PF05299">
    <property type="entry name" value="Peptidase_M61"/>
    <property type="match status" value="1"/>
</dbReference>
<feature type="domain" description="Peptidase M61 catalytic" evidence="2">
    <location>
        <begin position="286"/>
        <end position="403"/>
    </location>
</feature>
<name>A0A317EN27_9SPHI</name>
<dbReference type="Pfam" id="PF17899">
    <property type="entry name" value="Peptidase_M61_N"/>
    <property type="match status" value="1"/>
</dbReference>
<keyword evidence="1" id="KW-0732">Signal</keyword>
<dbReference type="InterPro" id="IPR036034">
    <property type="entry name" value="PDZ_sf"/>
</dbReference>
<gene>
    <name evidence="5" type="ORF">DHW03_10665</name>
</gene>
<keyword evidence="6" id="KW-1185">Reference proteome</keyword>
<protein>
    <submittedName>
        <fullName evidence="5">Peptidase M61</fullName>
    </submittedName>
</protein>
<dbReference type="InterPro" id="IPR007963">
    <property type="entry name" value="Peptidase_M61_catalytic"/>
</dbReference>
<sequence length="611" mass="68491">MKKILGTAVLSMLSLGAFAQNEVSYSVSFPNAIHHEAQITMQIPNVPSGPLTVRMSRSSPGRYATHEFGKNVYNLKAFDASGKELALKQPAGDVYEIPFHGNNVKISYTLFGNWIDGTYAGFDESHGHINIPATFAFPVGMDKRARLVKFNYDEKQGWKVATQLKPMGNDTYFAPNLQYFMDSPTELADYKTASWKVSNRDGKTQTIHLISHSNDTQKTIDNYANMLKKMVDEHVAVWGEFPTYDYGNYYFLEDVYPENAGDGMEHRNSTSIVQRTPKIEGYESQLLGTFSHEYFHSWNVERLRPKTLEPFNFEHANLSDELWLAEGFTQYYGSLLLTRAGLKTADNATQAFNGLINTVLNTPGAKNFSPIQASRYAVFADAGVAIDQTNKGNIFTSYYTYGAATALALDLKLRVDFNLSLDDYMRALWRAYGKPEIAYTVPDLEKTLGVLTKNTAFAKDFFKRYIYGTEKNDYAKLLINAGFILRKASPNQAYAGLTRVNFDEGKAVLSQTVQGTPAYDAGLDVDDVIVTFDHLEVKDQASLNKIIESHKPGDVVLVSYLHRGEPKSTNLTFTENPLLEIVPIEKTGAALTKQMQAFRIQWLGSQVKNKI</sequence>
<proteinExistence type="predicted"/>
<evidence type="ECO:0000313" key="5">
    <source>
        <dbReference type="EMBL" id="PWS28014.1"/>
    </source>
</evidence>
<evidence type="ECO:0000256" key="1">
    <source>
        <dbReference type="SAM" id="SignalP"/>
    </source>
</evidence>
<feature type="domain" description="PDZ" evidence="3">
    <location>
        <begin position="505"/>
        <end position="571"/>
    </location>
</feature>
<dbReference type="Pfam" id="PF13180">
    <property type="entry name" value="PDZ_2"/>
    <property type="match status" value="1"/>
</dbReference>
<dbReference type="OrthoDB" id="9778516at2"/>
<dbReference type="InterPro" id="IPR040756">
    <property type="entry name" value="Peptidase_M61_N"/>
</dbReference>
<dbReference type="Gene3D" id="2.30.42.10">
    <property type="match status" value="1"/>
</dbReference>
<feature type="signal peptide" evidence="1">
    <location>
        <begin position="1"/>
        <end position="19"/>
    </location>
</feature>
<dbReference type="Proteomes" id="UP000245379">
    <property type="component" value="Unassembled WGS sequence"/>
</dbReference>
<feature type="domain" description="Peptidase M61 N-terminal" evidence="4">
    <location>
        <begin position="24"/>
        <end position="188"/>
    </location>
</feature>
<dbReference type="SUPFAM" id="SSF50156">
    <property type="entry name" value="PDZ domain-like"/>
    <property type="match status" value="1"/>
</dbReference>